<gene>
    <name evidence="4" type="ORF">AOG54_02650</name>
    <name evidence="3" type="ORF">SE19_03920</name>
</gene>
<dbReference type="OrthoDB" id="7236at2157"/>
<dbReference type="EMBL" id="LKBG01000078">
    <property type="protein sequence ID" value="KQB35827.1"/>
    <property type="molecule type" value="Genomic_DNA"/>
</dbReference>
<dbReference type="GeneID" id="84222680"/>
<dbReference type="GO" id="GO:0005829">
    <property type="term" value="C:cytosol"/>
    <property type="evidence" value="ECO:0007669"/>
    <property type="project" value="UniProtKB-ARBA"/>
</dbReference>
<dbReference type="Proteomes" id="UP000050515">
    <property type="component" value="Unassembled WGS sequence"/>
</dbReference>
<dbReference type="GO" id="GO:0016491">
    <property type="term" value="F:oxidoreductase activity"/>
    <property type="evidence" value="ECO:0007669"/>
    <property type="project" value="UniProtKB-KW"/>
</dbReference>
<evidence type="ECO:0000313" key="4">
    <source>
        <dbReference type="EMBL" id="KQB35827.1"/>
    </source>
</evidence>
<dbReference type="CDD" id="cd19079">
    <property type="entry name" value="AKR_EcYajO-like"/>
    <property type="match status" value="1"/>
</dbReference>
<dbReference type="FunFam" id="3.20.20.100:FF:000004">
    <property type="entry name" value="Oxidoreductase, aldo/keto reductase"/>
    <property type="match status" value="1"/>
</dbReference>
<keyword evidence="1" id="KW-0560">Oxidoreductase</keyword>
<feature type="domain" description="NADP-dependent oxidoreductase" evidence="2">
    <location>
        <begin position="15"/>
        <end position="308"/>
    </location>
</feature>
<dbReference type="Proteomes" id="UP000050320">
    <property type="component" value="Unassembled WGS sequence"/>
</dbReference>
<dbReference type="AlphaFoldDB" id="A0A0P9D2Q1"/>
<dbReference type="InterPro" id="IPR023210">
    <property type="entry name" value="NADP_OxRdtase_dom"/>
</dbReference>
<evidence type="ECO:0000256" key="1">
    <source>
        <dbReference type="ARBA" id="ARBA00023002"/>
    </source>
</evidence>
<dbReference type="PANTHER" id="PTHR43364:SF4">
    <property type="entry name" value="NAD(P)-LINKED OXIDOREDUCTASE SUPERFAMILY PROTEIN"/>
    <property type="match status" value="1"/>
</dbReference>
<accession>A0A0P9D2Q1</accession>
<dbReference type="Pfam" id="PF00248">
    <property type="entry name" value="Aldo_ket_red"/>
    <property type="match status" value="1"/>
</dbReference>
<reference evidence="4 5" key="2">
    <citation type="submission" date="2015-09" db="EMBL/GenBank/DDBJ databases">
        <title>Heavy metals and arsenic resistance mechanisms in polyextremophilic archaea of the family Ferroplasmaceae.</title>
        <authorList>
            <person name="Bulaev A.G."/>
            <person name="Kanygina A.V."/>
        </authorList>
    </citation>
    <scope>NUCLEOTIDE SEQUENCE [LARGE SCALE GENOMIC DNA]</scope>
    <source>
        <strain evidence="4 5">VT</strain>
    </source>
</reference>
<dbReference type="InterPro" id="IPR020471">
    <property type="entry name" value="AKR"/>
</dbReference>
<evidence type="ECO:0000313" key="6">
    <source>
        <dbReference type="Proteomes" id="UP000050515"/>
    </source>
</evidence>
<evidence type="ECO:0000259" key="2">
    <source>
        <dbReference type="Pfam" id="PF00248"/>
    </source>
</evidence>
<dbReference type="Gene3D" id="3.20.20.100">
    <property type="entry name" value="NADP-dependent oxidoreductase domain"/>
    <property type="match status" value="1"/>
</dbReference>
<organism evidence="3 6">
    <name type="scientific">Acidiplasma aeolicum</name>
    <dbReference type="NCBI Taxonomy" id="507754"/>
    <lineage>
        <taxon>Archaea</taxon>
        <taxon>Methanobacteriati</taxon>
        <taxon>Thermoplasmatota</taxon>
        <taxon>Thermoplasmata</taxon>
        <taxon>Thermoplasmatales</taxon>
        <taxon>Ferroplasmaceae</taxon>
        <taxon>Acidiplasma</taxon>
    </lineage>
</organism>
<dbReference type="PANTHER" id="PTHR43364">
    <property type="entry name" value="NADH-SPECIFIC METHYLGLYOXAL REDUCTASE-RELATED"/>
    <property type="match status" value="1"/>
</dbReference>
<keyword evidence="5" id="KW-1185">Reference proteome</keyword>
<dbReference type="EMBL" id="LJCQ01000179">
    <property type="protein sequence ID" value="KPV46808.1"/>
    <property type="molecule type" value="Genomic_DNA"/>
</dbReference>
<protein>
    <submittedName>
        <fullName evidence="3">Oxidoreductase</fullName>
    </submittedName>
</protein>
<evidence type="ECO:0000313" key="3">
    <source>
        <dbReference type="EMBL" id="KPV46808.1"/>
    </source>
</evidence>
<reference evidence="3 6" key="1">
    <citation type="submission" date="2015-09" db="EMBL/GenBank/DDBJ databases">
        <title>Draft genome sequence of Acidiplasma aeolicum DSM 18409.</title>
        <authorList>
            <person name="Hemp J."/>
        </authorList>
    </citation>
    <scope>NUCLEOTIDE SEQUENCE [LARGE SCALE GENOMIC DNA]</scope>
    <source>
        <strain evidence="3 6">V</strain>
    </source>
</reference>
<sequence>MEYTTLGSTDLKISKLCLGGMSFGTSQWMAGREESIKIIKKAIDYGINFIDTANIYSYGESEKIIGEAISGYRDDLVISTKGAGKMSDFYYGFNRKNLSRAIRESLKRLNTDYVDIYFLHAYFDTMDVNDTVETISQFIHNGLAHYCGLSNALGYQLAEFNTVAGLKENFGVQIVQNHYNAVYREDERDVIPFCRKKNITYSPFSPIAAGFLSGKYQKNKNIETVRTKTYPVMKQRYFRECDYNVLDSVMEIASERGATPAQIALAYTVKKGFIPVIGANKIEYLESDINALDIKLTDDDVKIIESKYRPHEIIQGNAGY</sequence>
<name>A0A0P9D2Q1_9ARCH</name>
<comment type="caution">
    <text evidence="3">The sequence shown here is derived from an EMBL/GenBank/DDBJ whole genome shotgun (WGS) entry which is preliminary data.</text>
</comment>
<dbReference type="SUPFAM" id="SSF51430">
    <property type="entry name" value="NAD(P)-linked oxidoreductase"/>
    <property type="match status" value="1"/>
</dbReference>
<dbReference type="InterPro" id="IPR050523">
    <property type="entry name" value="AKR_Detox_Biosynth"/>
</dbReference>
<dbReference type="InterPro" id="IPR036812">
    <property type="entry name" value="NAD(P)_OxRdtase_dom_sf"/>
</dbReference>
<evidence type="ECO:0000313" key="5">
    <source>
        <dbReference type="Proteomes" id="UP000050320"/>
    </source>
</evidence>
<dbReference type="PRINTS" id="PR00069">
    <property type="entry name" value="ALDKETRDTASE"/>
</dbReference>
<dbReference type="PATRIC" id="fig|507754.4.peg.1724"/>
<proteinExistence type="predicted"/>
<dbReference type="RefSeq" id="WP_048101075.1">
    <property type="nucleotide sequence ID" value="NZ_JBBYJF010000029.1"/>
</dbReference>